<dbReference type="AlphaFoldDB" id="A0AAD9JIH1"/>
<dbReference type="EMBL" id="JAODUP010000292">
    <property type="protein sequence ID" value="KAK2153582.1"/>
    <property type="molecule type" value="Genomic_DNA"/>
</dbReference>
<evidence type="ECO:0000256" key="2">
    <source>
        <dbReference type="ARBA" id="ARBA00004234"/>
    </source>
</evidence>
<keyword evidence="9" id="KW-1185">Reference proteome</keyword>
<accession>A0AAD9JIH1</accession>
<comment type="subcellular location">
    <subcellularLocation>
        <location evidence="2">Cytoplasmic vesicle</location>
        <location evidence="2">Secretory vesicle</location>
        <location evidence="2">Synaptic vesicle</location>
    </subcellularLocation>
    <subcellularLocation>
        <location evidence="1 7">Membrane</location>
        <topology evidence="1 7">Multi-pass membrane protein</topology>
    </subcellularLocation>
</comment>
<evidence type="ECO:0000313" key="9">
    <source>
        <dbReference type="Proteomes" id="UP001208570"/>
    </source>
</evidence>
<keyword evidence="6 7" id="KW-0472">Membrane</keyword>
<dbReference type="GO" id="GO:0016020">
    <property type="term" value="C:membrane"/>
    <property type="evidence" value="ECO:0007669"/>
    <property type="project" value="UniProtKB-SubCell"/>
</dbReference>
<keyword evidence="4 7" id="KW-0812">Transmembrane</keyword>
<evidence type="ECO:0000256" key="3">
    <source>
        <dbReference type="ARBA" id="ARBA00006483"/>
    </source>
</evidence>
<evidence type="ECO:0000256" key="7">
    <source>
        <dbReference type="RuleBase" id="RU363107"/>
    </source>
</evidence>
<proteinExistence type="inferred from homology"/>
<name>A0AAD9JIH1_9ANNE</name>
<comment type="caution">
    <text evidence="8">The sequence shown here is derived from an EMBL/GenBank/DDBJ whole genome shotgun (WGS) entry which is preliminary data.</text>
</comment>
<feature type="transmembrane region" description="Helical" evidence="7">
    <location>
        <begin position="77"/>
        <end position="97"/>
    </location>
</feature>
<dbReference type="Pfam" id="PF03208">
    <property type="entry name" value="PRA1"/>
    <property type="match status" value="1"/>
</dbReference>
<evidence type="ECO:0000256" key="6">
    <source>
        <dbReference type="ARBA" id="ARBA00023136"/>
    </source>
</evidence>
<dbReference type="GO" id="GO:0005794">
    <property type="term" value="C:Golgi apparatus"/>
    <property type="evidence" value="ECO:0007669"/>
    <property type="project" value="TreeGrafter"/>
</dbReference>
<dbReference type="InterPro" id="IPR004895">
    <property type="entry name" value="Prenylated_rab_accept_PRA1"/>
</dbReference>
<feature type="transmembrane region" description="Helical" evidence="7">
    <location>
        <begin position="146"/>
        <end position="179"/>
    </location>
</feature>
<dbReference type="GO" id="GO:0008021">
    <property type="term" value="C:synaptic vesicle"/>
    <property type="evidence" value="ECO:0007669"/>
    <property type="project" value="UniProtKB-SubCell"/>
</dbReference>
<protein>
    <recommendedName>
        <fullName evidence="7">PRA1 family protein</fullName>
    </recommendedName>
</protein>
<evidence type="ECO:0000256" key="4">
    <source>
        <dbReference type="ARBA" id="ARBA00022692"/>
    </source>
</evidence>
<evidence type="ECO:0000256" key="1">
    <source>
        <dbReference type="ARBA" id="ARBA00004141"/>
    </source>
</evidence>
<comment type="similarity">
    <text evidence="3 7">Belongs to the PRA1 family.</text>
</comment>
<evidence type="ECO:0000256" key="5">
    <source>
        <dbReference type="ARBA" id="ARBA00022989"/>
    </source>
</evidence>
<dbReference type="Proteomes" id="UP001208570">
    <property type="component" value="Unassembled WGS sequence"/>
</dbReference>
<feature type="transmembrane region" description="Helical" evidence="7">
    <location>
        <begin position="210"/>
        <end position="233"/>
    </location>
</feature>
<reference evidence="8" key="1">
    <citation type="journal article" date="2023" name="Mol. Biol. Evol.">
        <title>Third-Generation Sequencing Reveals the Adaptive Role of the Epigenome in Three Deep-Sea Polychaetes.</title>
        <authorList>
            <person name="Perez M."/>
            <person name="Aroh O."/>
            <person name="Sun Y."/>
            <person name="Lan Y."/>
            <person name="Juniper S.K."/>
            <person name="Young C.R."/>
            <person name="Angers B."/>
            <person name="Qian P.Y."/>
        </authorList>
    </citation>
    <scope>NUCLEOTIDE SEQUENCE</scope>
    <source>
        <strain evidence="8">P08H-3</strain>
    </source>
</reference>
<dbReference type="PANTHER" id="PTHR19317:SF0">
    <property type="entry name" value="PRENYLATED RAB ACCEPTOR PROTEIN 1"/>
    <property type="match status" value="1"/>
</dbReference>
<keyword evidence="5 7" id="KW-1133">Transmembrane helix</keyword>
<dbReference type="PANTHER" id="PTHR19317">
    <property type="entry name" value="PRENYLATED RAB ACCEPTOR 1-RELATED"/>
    <property type="match status" value="1"/>
</dbReference>
<evidence type="ECO:0000313" key="8">
    <source>
        <dbReference type="EMBL" id="KAK2153582.1"/>
    </source>
</evidence>
<gene>
    <name evidence="8" type="ORF">LSH36_292g03027</name>
</gene>
<sequence length="254" mass="28668">MIPHVRPNQSFHFVMVKPRKVYHFVVPPATSAIGSNLQCNFVQRWPNGDKPIGWSNVGSMATSQLFMLLLRESVANLNLLMLILTTSSWMALTLNYIQARDWLQKQRESVQPWSEFINTNKFKLPKSVAPIGRRLIKNIDRFQSNYLFVFMGLILFCVLTSPMLLVGIAACLGACYIISVKNKDSKVILLGKEISLAHQYTAVGVLSFPLFWLAGAGSAVFWVIGASFFVIMLHASMYSIDEEVQPFELTMEEV</sequence>
<organism evidence="8 9">
    <name type="scientific">Paralvinella palmiformis</name>
    <dbReference type="NCBI Taxonomy" id="53620"/>
    <lineage>
        <taxon>Eukaryota</taxon>
        <taxon>Metazoa</taxon>
        <taxon>Spiralia</taxon>
        <taxon>Lophotrochozoa</taxon>
        <taxon>Annelida</taxon>
        <taxon>Polychaeta</taxon>
        <taxon>Sedentaria</taxon>
        <taxon>Canalipalpata</taxon>
        <taxon>Terebellida</taxon>
        <taxon>Terebelliformia</taxon>
        <taxon>Alvinellidae</taxon>
        <taxon>Paralvinella</taxon>
    </lineage>
</organism>